<dbReference type="Proteomes" id="UP000693981">
    <property type="component" value="Unassembled WGS sequence"/>
</dbReference>
<evidence type="ECO:0000313" key="1">
    <source>
        <dbReference type="EMBL" id="KAG7377434.1"/>
    </source>
</evidence>
<name>A0A8T1VD30_9STRA</name>
<accession>A0A8T1VD30</accession>
<comment type="caution">
    <text evidence="1">The sequence shown here is derived from an EMBL/GenBank/DDBJ whole genome shotgun (WGS) entry which is preliminary data.</text>
</comment>
<organism evidence="1 2">
    <name type="scientific">Phytophthora boehmeriae</name>
    <dbReference type="NCBI Taxonomy" id="109152"/>
    <lineage>
        <taxon>Eukaryota</taxon>
        <taxon>Sar</taxon>
        <taxon>Stramenopiles</taxon>
        <taxon>Oomycota</taxon>
        <taxon>Peronosporomycetes</taxon>
        <taxon>Peronosporales</taxon>
        <taxon>Peronosporaceae</taxon>
        <taxon>Phytophthora</taxon>
    </lineage>
</organism>
<reference evidence="1" key="1">
    <citation type="submission" date="2021-02" db="EMBL/GenBank/DDBJ databases">
        <authorList>
            <person name="Palmer J.M."/>
        </authorList>
    </citation>
    <scope>NUCLEOTIDE SEQUENCE</scope>
    <source>
        <strain evidence="1">SCRP23</strain>
    </source>
</reference>
<keyword evidence="2" id="KW-1185">Reference proteome</keyword>
<dbReference type="AlphaFoldDB" id="A0A8T1VD30"/>
<dbReference type="EMBL" id="JAGDFL010001162">
    <property type="protein sequence ID" value="KAG7377434.1"/>
    <property type="molecule type" value="Genomic_DNA"/>
</dbReference>
<sequence>MHEWYDARTFALPVMNIYVESASESFVIGNRYEVDLTVRALDAGYARLISLRLREGFVTSGDGLEMRTSVFVQNKKVFCKCMEWKRKDIEKKWNLPSTDSITRRSVS</sequence>
<evidence type="ECO:0000313" key="2">
    <source>
        <dbReference type="Proteomes" id="UP000693981"/>
    </source>
</evidence>
<protein>
    <submittedName>
        <fullName evidence="1">Uncharacterized protein</fullName>
    </submittedName>
</protein>
<proteinExistence type="predicted"/>
<gene>
    <name evidence="1" type="ORF">PHYBOEH_000876</name>
</gene>
<dbReference type="OrthoDB" id="167134at2759"/>